<evidence type="ECO:0000256" key="12">
    <source>
        <dbReference type="ARBA" id="ARBA00078531"/>
    </source>
</evidence>
<reference evidence="14 15" key="1">
    <citation type="submission" date="2019-07" db="EMBL/GenBank/DDBJ databases">
        <title>Genome sequencing for Formosa sp. PS13.</title>
        <authorList>
            <person name="Park S.-J."/>
        </authorList>
    </citation>
    <scope>NUCLEOTIDE SEQUENCE [LARGE SCALE GENOMIC DNA]</scope>
    <source>
        <strain evidence="14 15">PS13</strain>
    </source>
</reference>
<dbReference type="PANTHER" id="PTHR10953">
    <property type="entry name" value="UBIQUITIN-ACTIVATING ENZYME E1"/>
    <property type="match status" value="1"/>
</dbReference>
<comment type="subunit">
    <text evidence="7">Homodimer. Forms a stable heterotetrameric complex of 2 MoeB and 2 MoaD during adenylation of MoaD.</text>
</comment>
<dbReference type="PANTHER" id="PTHR10953:SF102">
    <property type="entry name" value="ADENYLYLTRANSFERASE AND SULFURTRANSFERASE MOCS3"/>
    <property type="match status" value="1"/>
</dbReference>
<evidence type="ECO:0000256" key="8">
    <source>
        <dbReference type="ARBA" id="ARBA00066884"/>
    </source>
</evidence>
<evidence type="ECO:0000256" key="4">
    <source>
        <dbReference type="ARBA" id="ARBA00022840"/>
    </source>
</evidence>
<keyword evidence="14" id="KW-0548">Nucleotidyltransferase</keyword>
<dbReference type="GO" id="GO:0005524">
    <property type="term" value="F:ATP binding"/>
    <property type="evidence" value="ECO:0007669"/>
    <property type="project" value="UniProtKB-KW"/>
</dbReference>
<name>A0A516GTL8_9FLAO</name>
<evidence type="ECO:0000256" key="10">
    <source>
        <dbReference type="ARBA" id="ARBA00075110"/>
    </source>
</evidence>
<evidence type="ECO:0000256" key="5">
    <source>
        <dbReference type="ARBA" id="ARBA00052218"/>
    </source>
</evidence>
<dbReference type="EMBL" id="CP041637">
    <property type="protein sequence ID" value="QDO94861.1"/>
    <property type="molecule type" value="Genomic_DNA"/>
</dbReference>
<dbReference type="InterPro" id="IPR045886">
    <property type="entry name" value="ThiF/MoeB/HesA"/>
</dbReference>
<dbReference type="NCBIfam" id="NF004281">
    <property type="entry name" value="PRK05690.1"/>
    <property type="match status" value="1"/>
</dbReference>
<dbReference type="Pfam" id="PF00581">
    <property type="entry name" value="Rhodanese"/>
    <property type="match status" value="1"/>
</dbReference>
<dbReference type="InterPro" id="IPR035985">
    <property type="entry name" value="Ubiquitin-activating_enz"/>
</dbReference>
<keyword evidence="15" id="KW-1185">Reference proteome</keyword>
<evidence type="ECO:0000256" key="11">
    <source>
        <dbReference type="ARBA" id="ARBA00075328"/>
    </source>
</evidence>
<dbReference type="Gene3D" id="3.40.50.720">
    <property type="entry name" value="NAD(P)-binding Rossmann-like Domain"/>
    <property type="match status" value="1"/>
</dbReference>
<dbReference type="OrthoDB" id="9804286at2"/>
<dbReference type="SUPFAM" id="SSF69572">
    <property type="entry name" value="Activating enzymes of the ubiquitin-like proteins"/>
    <property type="match status" value="1"/>
</dbReference>
<evidence type="ECO:0000256" key="6">
    <source>
        <dbReference type="ARBA" id="ARBA00055169"/>
    </source>
</evidence>
<dbReference type="FunFam" id="3.40.50.720:FF:000033">
    <property type="entry name" value="Adenylyltransferase and sulfurtransferase MOCS3"/>
    <property type="match status" value="1"/>
</dbReference>
<dbReference type="Gene3D" id="3.40.250.10">
    <property type="entry name" value="Rhodanese-like domain"/>
    <property type="match status" value="1"/>
</dbReference>
<accession>A0A516GTL8</accession>
<dbReference type="GO" id="GO:0008641">
    <property type="term" value="F:ubiquitin-like modifier activating enzyme activity"/>
    <property type="evidence" value="ECO:0007669"/>
    <property type="project" value="InterPro"/>
</dbReference>
<evidence type="ECO:0000256" key="3">
    <source>
        <dbReference type="ARBA" id="ARBA00022741"/>
    </source>
</evidence>
<keyword evidence="4" id="KW-0067">ATP-binding</keyword>
<gene>
    <name evidence="14" type="primary">moeB</name>
    <name evidence="14" type="ORF">FNB79_13090</name>
</gene>
<dbReference type="GO" id="GO:0005737">
    <property type="term" value="C:cytoplasm"/>
    <property type="evidence" value="ECO:0007669"/>
    <property type="project" value="TreeGrafter"/>
</dbReference>
<evidence type="ECO:0000256" key="9">
    <source>
        <dbReference type="ARBA" id="ARBA00073635"/>
    </source>
</evidence>
<dbReference type="RefSeq" id="WP_143381736.1">
    <property type="nucleotide sequence ID" value="NZ_CP041637.1"/>
</dbReference>
<keyword evidence="2 14" id="KW-0808">Transferase</keyword>
<evidence type="ECO:0000256" key="7">
    <source>
        <dbReference type="ARBA" id="ARBA00063809"/>
    </source>
</evidence>
<dbReference type="CDD" id="cd00757">
    <property type="entry name" value="ThiF_MoeB_HesA_family"/>
    <property type="match status" value="1"/>
</dbReference>
<comment type="function">
    <text evidence="6">Catalyzes the adenylation by ATP of the carboxyl group of the C-terminal glycine of sulfur carrier protein MoaD.</text>
</comment>
<dbReference type="KEGG" id="fop:FNB79_13090"/>
<comment type="catalytic activity">
    <reaction evidence="5">
        <text>[molybdopterin-synthase sulfur-carrier protein]-C-terminal Gly-Gly + ATP + H(+) = [molybdopterin-synthase sulfur-carrier protein]-C-terminal Gly-Gly-AMP + diphosphate</text>
        <dbReference type="Rhea" id="RHEA:43616"/>
        <dbReference type="Rhea" id="RHEA-COMP:12159"/>
        <dbReference type="Rhea" id="RHEA-COMP:12202"/>
        <dbReference type="ChEBI" id="CHEBI:15378"/>
        <dbReference type="ChEBI" id="CHEBI:30616"/>
        <dbReference type="ChEBI" id="CHEBI:33019"/>
        <dbReference type="ChEBI" id="CHEBI:90618"/>
        <dbReference type="ChEBI" id="CHEBI:90778"/>
        <dbReference type="EC" id="2.7.7.80"/>
    </reaction>
</comment>
<dbReference type="EC" id="2.7.7.80" evidence="8"/>
<evidence type="ECO:0000256" key="2">
    <source>
        <dbReference type="ARBA" id="ARBA00022679"/>
    </source>
</evidence>
<evidence type="ECO:0000313" key="14">
    <source>
        <dbReference type="EMBL" id="QDO94861.1"/>
    </source>
</evidence>
<protein>
    <recommendedName>
        <fullName evidence="9">Molybdopterin-synthase adenylyltransferase</fullName>
        <ecNumber evidence="8">2.7.7.80</ecNumber>
    </recommendedName>
    <alternativeName>
        <fullName evidence="12">MoaD protein adenylase</fullName>
    </alternativeName>
    <alternativeName>
        <fullName evidence="10">Molybdopterin-converting factor subunit 1 adenylase</fullName>
    </alternativeName>
    <alternativeName>
        <fullName evidence="11">Sulfur carrier protein MoaD adenylyltransferase</fullName>
    </alternativeName>
</protein>
<dbReference type="InterPro" id="IPR001763">
    <property type="entry name" value="Rhodanese-like_dom"/>
</dbReference>
<dbReference type="Pfam" id="PF00899">
    <property type="entry name" value="ThiF"/>
    <property type="match status" value="1"/>
</dbReference>
<evidence type="ECO:0000256" key="1">
    <source>
        <dbReference type="ARBA" id="ARBA00009919"/>
    </source>
</evidence>
<dbReference type="SMART" id="SM00450">
    <property type="entry name" value="RHOD"/>
    <property type="match status" value="1"/>
</dbReference>
<dbReference type="GO" id="GO:0004792">
    <property type="term" value="F:thiosulfate-cyanide sulfurtransferase activity"/>
    <property type="evidence" value="ECO:0007669"/>
    <property type="project" value="TreeGrafter"/>
</dbReference>
<dbReference type="InterPro" id="IPR036873">
    <property type="entry name" value="Rhodanese-like_dom_sf"/>
</dbReference>
<evidence type="ECO:0000313" key="15">
    <source>
        <dbReference type="Proteomes" id="UP000319209"/>
    </source>
</evidence>
<dbReference type="Proteomes" id="UP000319209">
    <property type="component" value="Chromosome"/>
</dbReference>
<proteinExistence type="inferred from homology"/>
<dbReference type="GO" id="GO:0061605">
    <property type="term" value="F:molybdopterin-synthase adenylyltransferase activity"/>
    <property type="evidence" value="ECO:0007669"/>
    <property type="project" value="UniProtKB-EC"/>
</dbReference>
<sequence>MLYKEEHLQYKRHLALEDIGVEGQNKLKTAKVLVVGAGGLGCPILQYLTAAGVGTIGIIDHDSVDQTNLQRQILYGYNDIGKFKVSCAISKLEQLNKFVKFKSYIERLSKSNAIKLFKQYDIIVDGTDNFNTRYLVNDAAVLAEKPVVFGSIFKFEGQVTVYNYKNGPTYRCLFPKAAEHTLNCEEAGVLGVLPGIVGLLQANEVIKMICEIGEVLSGKLLVFNALSMSQSLLTYDKTVHSHVTYIADVEEDFNINSSMKSLTFDEYLKHKDSLFVLDVRTEKEHNMFHLSQDYHIPLKELEQRYFEIDTKKPILVYCQSGKRSIQAIEILKGVNIKNKLYNLKNGLQQPI</sequence>
<dbReference type="PROSITE" id="PS50206">
    <property type="entry name" value="RHODANESE_3"/>
    <property type="match status" value="1"/>
</dbReference>
<dbReference type="AlphaFoldDB" id="A0A516GTL8"/>
<dbReference type="CDD" id="cd00158">
    <property type="entry name" value="RHOD"/>
    <property type="match status" value="1"/>
</dbReference>
<comment type="similarity">
    <text evidence="1">Belongs to the HesA/MoeB/ThiF family.</text>
</comment>
<feature type="domain" description="Rhodanese" evidence="13">
    <location>
        <begin position="270"/>
        <end position="347"/>
    </location>
</feature>
<evidence type="ECO:0000259" key="13">
    <source>
        <dbReference type="PROSITE" id="PS50206"/>
    </source>
</evidence>
<keyword evidence="3" id="KW-0547">Nucleotide-binding</keyword>
<dbReference type="InterPro" id="IPR000594">
    <property type="entry name" value="ThiF_NAD_FAD-bd"/>
</dbReference>
<organism evidence="14 15">
    <name type="scientific">Formosa sediminum</name>
    <dbReference type="NCBI Taxonomy" id="2594004"/>
    <lineage>
        <taxon>Bacteria</taxon>
        <taxon>Pseudomonadati</taxon>
        <taxon>Bacteroidota</taxon>
        <taxon>Flavobacteriia</taxon>
        <taxon>Flavobacteriales</taxon>
        <taxon>Flavobacteriaceae</taxon>
        <taxon>Formosa</taxon>
    </lineage>
</organism>